<dbReference type="InterPro" id="IPR036390">
    <property type="entry name" value="WH_DNA-bd_sf"/>
</dbReference>
<dbReference type="NCBIfam" id="TIGR00121">
    <property type="entry name" value="birA_ligase"/>
    <property type="match status" value="1"/>
</dbReference>
<dbReference type="HAMAP" id="MF_00978">
    <property type="entry name" value="Bifunct_BirA"/>
    <property type="match status" value="1"/>
</dbReference>
<dbReference type="SUPFAM" id="SSF50037">
    <property type="entry name" value="C-terminal domain of transcriptional repressors"/>
    <property type="match status" value="1"/>
</dbReference>
<dbReference type="InterPro" id="IPR045864">
    <property type="entry name" value="aa-tRNA-synth_II/BPL/LPL"/>
</dbReference>
<evidence type="ECO:0000256" key="3">
    <source>
        <dbReference type="ARBA" id="ARBA00022840"/>
    </source>
</evidence>
<dbReference type="Pfam" id="PF02237">
    <property type="entry name" value="BPL_C"/>
    <property type="match status" value="1"/>
</dbReference>
<dbReference type="Proteomes" id="UP000831817">
    <property type="component" value="Chromosome"/>
</dbReference>
<dbReference type="InterPro" id="IPR004143">
    <property type="entry name" value="BPL_LPL_catalytic"/>
</dbReference>
<reference evidence="5 6" key="1">
    <citation type="submission" date="2022-04" db="EMBL/GenBank/DDBJ databases">
        <title>Complete genome of Methanothermobacter tenebrarum strain RMAS.</title>
        <authorList>
            <person name="Nakamura K."/>
            <person name="Oshima K."/>
            <person name="Hattori M."/>
            <person name="Kamagata Y."/>
            <person name="Takamizawa K."/>
        </authorList>
    </citation>
    <scope>NUCLEOTIDE SEQUENCE [LARGE SCALE GENOMIC DNA]</scope>
    <source>
        <strain evidence="5 6">RMAS</strain>
    </source>
</reference>
<gene>
    <name evidence="5" type="ORF">MTTB_11430</name>
</gene>
<dbReference type="RefSeq" id="WP_248564095.1">
    <property type="nucleotide sequence ID" value="NZ_AP025698.1"/>
</dbReference>
<dbReference type="Pfam" id="PF03099">
    <property type="entry name" value="BPL_LplA_LipB"/>
    <property type="match status" value="1"/>
</dbReference>
<dbReference type="GeneID" id="71965668"/>
<dbReference type="InterPro" id="IPR036388">
    <property type="entry name" value="WH-like_DNA-bd_sf"/>
</dbReference>
<sequence>MNYKILEFLYENRKRFASVDEIASKLGLEPDKILEVLKILEDRGYKFEKSEEGYRLKEPTGNLSPARIKDGLNTRYIGKEIYCFDEVDSTNIIAKELAEDDAREGTVVIAKTQTRGRGRRGKKWISPRGGIWMSIILRPEIPPAEAPHLTLVTGVAVAKTLKREFGLDVGIKWPNDILIGDKKVCGILMEAHARFNTIEYIVVGIGIDTNVDVDLFPEEFREGATSLKKELGREVDSVDLIRKLLVEFEKVYDDFKNGGFPEILNEWRRFSKTIGSYVEIRKQLGETVRGEAVGVNSEGALILELDNGDLRKIVSGECIHLRS</sequence>
<dbReference type="EMBL" id="AP025698">
    <property type="protein sequence ID" value="BDH79764.1"/>
    <property type="molecule type" value="Genomic_DNA"/>
</dbReference>
<feature type="domain" description="BPL/LPL catalytic" evidence="4">
    <location>
        <begin position="66"/>
        <end position="256"/>
    </location>
</feature>
<proteinExistence type="inferred from homology"/>
<evidence type="ECO:0000313" key="5">
    <source>
        <dbReference type="EMBL" id="BDH79764.1"/>
    </source>
</evidence>
<evidence type="ECO:0000313" key="6">
    <source>
        <dbReference type="Proteomes" id="UP000831817"/>
    </source>
</evidence>
<dbReference type="InterPro" id="IPR008988">
    <property type="entry name" value="Transcriptional_repressor_C"/>
</dbReference>
<dbReference type="GO" id="GO:0016874">
    <property type="term" value="F:ligase activity"/>
    <property type="evidence" value="ECO:0007669"/>
    <property type="project" value="UniProtKB-KW"/>
</dbReference>
<dbReference type="PANTHER" id="PTHR12835:SF5">
    <property type="entry name" value="BIOTIN--PROTEIN LIGASE"/>
    <property type="match status" value="1"/>
</dbReference>
<dbReference type="Gene3D" id="1.10.10.10">
    <property type="entry name" value="Winged helix-like DNA-binding domain superfamily/Winged helix DNA-binding domain"/>
    <property type="match status" value="1"/>
</dbReference>
<dbReference type="InterPro" id="IPR030855">
    <property type="entry name" value="Bifunct_BirA"/>
</dbReference>
<accession>A0ABN6PFR5</accession>
<name>A0ABN6PFR5_9EURY</name>
<keyword evidence="6" id="KW-1185">Reference proteome</keyword>
<dbReference type="PANTHER" id="PTHR12835">
    <property type="entry name" value="BIOTIN PROTEIN LIGASE"/>
    <property type="match status" value="1"/>
</dbReference>
<dbReference type="Gene3D" id="3.30.930.10">
    <property type="entry name" value="Bira Bifunctional Protein, Domain 2"/>
    <property type="match status" value="1"/>
</dbReference>
<evidence type="ECO:0000256" key="2">
    <source>
        <dbReference type="ARBA" id="ARBA00022741"/>
    </source>
</evidence>
<protein>
    <submittedName>
        <fullName evidence="5">Biotin--[acetyl-CoA-carboxylase] ligase</fullName>
    </submittedName>
</protein>
<evidence type="ECO:0000256" key="1">
    <source>
        <dbReference type="ARBA" id="ARBA00022598"/>
    </source>
</evidence>
<dbReference type="Gene3D" id="2.30.30.100">
    <property type="match status" value="1"/>
</dbReference>
<dbReference type="InterPro" id="IPR004408">
    <property type="entry name" value="Biotin_CoA_COase_ligase"/>
</dbReference>
<keyword evidence="2" id="KW-0547">Nucleotide-binding</keyword>
<dbReference type="SUPFAM" id="SSF46785">
    <property type="entry name" value="Winged helix' DNA-binding domain"/>
    <property type="match status" value="1"/>
</dbReference>
<keyword evidence="1 5" id="KW-0436">Ligase</keyword>
<dbReference type="PROSITE" id="PS51733">
    <property type="entry name" value="BPL_LPL_CATALYTIC"/>
    <property type="match status" value="1"/>
</dbReference>
<dbReference type="CDD" id="cd16442">
    <property type="entry name" value="BPL"/>
    <property type="match status" value="1"/>
</dbReference>
<keyword evidence="3" id="KW-0067">ATP-binding</keyword>
<dbReference type="InterPro" id="IPR003142">
    <property type="entry name" value="BPL_C"/>
</dbReference>
<evidence type="ECO:0000259" key="4">
    <source>
        <dbReference type="PROSITE" id="PS51733"/>
    </source>
</evidence>
<organism evidence="5 6">
    <name type="scientific">Methanothermobacter tenebrarum</name>
    <dbReference type="NCBI Taxonomy" id="680118"/>
    <lineage>
        <taxon>Archaea</taxon>
        <taxon>Methanobacteriati</taxon>
        <taxon>Methanobacteriota</taxon>
        <taxon>Methanomada group</taxon>
        <taxon>Methanobacteria</taxon>
        <taxon>Methanobacteriales</taxon>
        <taxon>Methanobacteriaceae</taxon>
        <taxon>Methanothermobacter</taxon>
    </lineage>
</organism>
<dbReference type="SUPFAM" id="SSF55681">
    <property type="entry name" value="Class II aaRS and biotin synthetases"/>
    <property type="match status" value="1"/>
</dbReference>